<dbReference type="PANTHER" id="PTHR43762">
    <property type="entry name" value="L-GULONOLACTONE OXIDASE"/>
    <property type="match status" value="1"/>
</dbReference>
<dbReference type="InterPro" id="IPR036318">
    <property type="entry name" value="FAD-bd_PCMH-like_sf"/>
</dbReference>
<dbReference type="Pfam" id="PF01565">
    <property type="entry name" value="FAD_binding_4"/>
    <property type="match status" value="1"/>
</dbReference>
<dbReference type="Gene3D" id="1.10.45.10">
    <property type="entry name" value="Vanillyl-alcohol Oxidase, Chain A, domain 4"/>
    <property type="match status" value="1"/>
</dbReference>
<dbReference type="PROSITE" id="PS51387">
    <property type="entry name" value="FAD_PCMH"/>
    <property type="match status" value="1"/>
</dbReference>
<dbReference type="InterPro" id="IPR016166">
    <property type="entry name" value="FAD-bd_PCMH"/>
</dbReference>
<comment type="caution">
    <text evidence="3">The sequence shown here is derived from an EMBL/GenBank/DDBJ whole genome shotgun (WGS) entry which is preliminary data.</text>
</comment>
<dbReference type="InterPro" id="IPR016171">
    <property type="entry name" value="Vanillyl_alc_oxidase_C-sub2"/>
</dbReference>
<dbReference type="Pfam" id="PF04030">
    <property type="entry name" value="ALO"/>
    <property type="match status" value="1"/>
</dbReference>
<reference evidence="3 4" key="1">
    <citation type="submission" date="2023-07" db="EMBL/GenBank/DDBJ databases">
        <title>Sequencing the genomes of 1000 actinobacteria strains.</title>
        <authorList>
            <person name="Klenk H.-P."/>
        </authorList>
    </citation>
    <scope>NUCLEOTIDE SEQUENCE [LARGE SCALE GENOMIC DNA]</scope>
    <source>
        <strain evidence="3 4">DSM 14555</strain>
    </source>
</reference>
<evidence type="ECO:0000313" key="3">
    <source>
        <dbReference type="EMBL" id="MDR6269764.1"/>
    </source>
</evidence>
<dbReference type="Gene3D" id="3.30.70.2520">
    <property type="match status" value="1"/>
</dbReference>
<gene>
    <name evidence="3" type="ORF">JOE69_002002</name>
</gene>
<dbReference type="PANTHER" id="PTHR43762:SF1">
    <property type="entry name" value="D-ARABINONO-1,4-LACTONE OXIDASE"/>
    <property type="match status" value="1"/>
</dbReference>
<evidence type="ECO:0000313" key="4">
    <source>
        <dbReference type="Proteomes" id="UP001185069"/>
    </source>
</evidence>
<dbReference type="SUPFAM" id="SSF56176">
    <property type="entry name" value="FAD-binding/transporter-associated domain-like"/>
    <property type="match status" value="1"/>
</dbReference>
<dbReference type="EMBL" id="JAVDQF010000001">
    <property type="protein sequence ID" value="MDR6269764.1"/>
    <property type="molecule type" value="Genomic_DNA"/>
</dbReference>
<dbReference type="InterPro" id="IPR007173">
    <property type="entry name" value="ALO_C"/>
</dbReference>
<accession>A0ABU1JBG4</accession>
<dbReference type="InterPro" id="IPR006094">
    <property type="entry name" value="Oxid_FAD_bind_N"/>
</dbReference>
<dbReference type="Gene3D" id="3.30.465.10">
    <property type="match status" value="1"/>
</dbReference>
<protein>
    <submittedName>
        <fullName evidence="3">FAD-linked oxidoreductase</fullName>
    </submittedName>
</protein>
<name>A0ABU1JBG4_9MICC</name>
<dbReference type="PIRSF" id="PIRSF000136">
    <property type="entry name" value="LGO_GLO"/>
    <property type="match status" value="1"/>
</dbReference>
<dbReference type="InterPro" id="IPR016169">
    <property type="entry name" value="FAD-bd_PCMH_sub2"/>
</dbReference>
<keyword evidence="1" id="KW-0560">Oxidoreductase</keyword>
<keyword evidence="4" id="KW-1185">Reference proteome</keyword>
<proteinExistence type="predicted"/>
<dbReference type="NCBIfam" id="TIGR01679">
    <property type="entry name" value="bact_FAD_ox"/>
    <property type="match status" value="1"/>
</dbReference>
<dbReference type="Gene3D" id="3.30.43.10">
    <property type="entry name" value="Uridine Diphospho-n-acetylenolpyruvylglucosamine Reductase, domain 2"/>
    <property type="match status" value="1"/>
</dbReference>
<evidence type="ECO:0000259" key="2">
    <source>
        <dbReference type="PROSITE" id="PS51387"/>
    </source>
</evidence>
<organism evidence="3 4">
    <name type="scientific">Arthrobacter russicus</name>
    <dbReference type="NCBI Taxonomy" id="172040"/>
    <lineage>
        <taxon>Bacteria</taxon>
        <taxon>Bacillati</taxon>
        <taxon>Actinomycetota</taxon>
        <taxon>Actinomycetes</taxon>
        <taxon>Micrococcales</taxon>
        <taxon>Micrococcaceae</taxon>
        <taxon>Arthrobacter</taxon>
    </lineage>
</organism>
<dbReference type="Proteomes" id="UP001185069">
    <property type="component" value="Unassembled WGS sequence"/>
</dbReference>
<evidence type="ECO:0000256" key="1">
    <source>
        <dbReference type="ARBA" id="ARBA00023002"/>
    </source>
</evidence>
<dbReference type="RefSeq" id="WP_309798329.1">
    <property type="nucleotide sequence ID" value="NZ_BAAAHY010000005.1"/>
</dbReference>
<feature type="domain" description="FAD-binding PCMH-type" evidence="2">
    <location>
        <begin position="21"/>
        <end position="191"/>
    </location>
</feature>
<dbReference type="InterPro" id="IPR010031">
    <property type="entry name" value="FAD_lactone_oxidase-like"/>
</dbReference>
<dbReference type="InterPro" id="IPR016167">
    <property type="entry name" value="FAD-bd_PCMH_sub1"/>
</dbReference>
<sequence length="443" mass="48309">MTEARSVQRAVKPWSNWGRSESGHPVARVSPTTVEAVQEAVVRARTTGQTVKAIGAGHSFSAIAVTDGVQLSLDGLSGLLSVDAGKQQATFAAGTRLFDVPGLLAPYGLAMPNLGDIDRQSLAGAISTGTHGTGAAFGGIATQVTGMVVVTADGGLLCADREQNSELLPALRVGLGALGIIVEVTLQCVPAFSLQAVEKPIPLDEVLATLDERFETEDHFEFHWFPHSEVASTKTNTRRMGHEALRPRGALDRFLGDTVVANGLFRALCNVERLVPALTPGVNRIAARQFANAEFTDASHRVFATSRGVRFREMEYALPRAELIPVFQQVRELIGKRGWRIEFPIEVRAAAADENWLSTAYGRETGYLAVHRFFRHTEAEFFPAVEEIFTAHGGRPHWGKMHTRELAYLQGVYPKMPEFLELRRELDPTGLFGNAYLRRVLGG</sequence>